<evidence type="ECO:0000259" key="11">
    <source>
        <dbReference type="PROSITE" id="PS50863"/>
    </source>
</evidence>
<evidence type="ECO:0000256" key="9">
    <source>
        <dbReference type="RuleBase" id="RU004561"/>
    </source>
</evidence>
<accession>A0A978UPQ3</accession>
<name>A0A978UPQ3_ZIZJJ</name>
<comment type="similarity">
    <text evidence="2 9">Belongs to the ARF family.</text>
</comment>
<dbReference type="SUPFAM" id="SSF101936">
    <property type="entry name" value="DNA-binding pseudobarrel domain"/>
    <property type="match status" value="2"/>
</dbReference>
<dbReference type="InterPro" id="IPR044835">
    <property type="entry name" value="ARF_plant"/>
</dbReference>
<dbReference type="Proteomes" id="UP000813462">
    <property type="component" value="Unassembled WGS sequence"/>
</dbReference>
<dbReference type="GO" id="GO:0005634">
    <property type="term" value="C:nucleus"/>
    <property type="evidence" value="ECO:0007669"/>
    <property type="project" value="UniProtKB-SubCell"/>
</dbReference>
<dbReference type="FunFam" id="2.30.30.1040:FF:000001">
    <property type="entry name" value="Auxin response factor"/>
    <property type="match status" value="2"/>
</dbReference>
<dbReference type="InterPro" id="IPR053793">
    <property type="entry name" value="PB1-like"/>
</dbReference>
<dbReference type="Gene3D" id="2.40.330.10">
    <property type="entry name" value="DNA-binding pseudobarrel domain"/>
    <property type="match status" value="2"/>
</dbReference>
<evidence type="ECO:0000256" key="3">
    <source>
        <dbReference type="ARBA" id="ARBA00011726"/>
    </source>
</evidence>
<feature type="region of interest" description="Disordered" evidence="10">
    <location>
        <begin position="807"/>
        <end position="828"/>
    </location>
</feature>
<comment type="subcellular location">
    <subcellularLocation>
        <location evidence="1 9">Nucleus</location>
    </subcellularLocation>
</comment>
<dbReference type="SMART" id="SM01019">
    <property type="entry name" value="B3"/>
    <property type="match status" value="2"/>
</dbReference>
<proteinExistence type="inferred from homology"/>
<feature type="region of interest" description="Disordered" evidence="10">
    <location>
        <begin position="1266"/>
        <end position="1303"/>
    </location>
</feature>
<evidence type="ECO:0000313" key="13">
    <source>
        <dbReference type="EMBL" id="KAH7516805.1"/>
    </source>
</evidence>
<dbReference type="InterPro" id="IPR003340">
    <property type="entry name" value="B3_DNA-bd"/>
</dbReference>
<dbReference type="InterPro" id="IPR033389">
    <property type="entry name" value="AUX/IAA_dom"/>
</dbReference>
<evidence type="ECO:0000256" key="1">
    <source>
        <dbReference type="ARBA" id="ARBA00004123"/>
    </source>
</evidence>
<reference evidence="13" key="1">
    <citation type="journal article" date="2021" name="Front. Plant Sci.">
        <title>Chromosome-Scale Genome Assembly for Chinese Sour Jujube and Insights Into Its Genome Evolution and Domestication Signature.</title>
        <authorList>
            <person name="Shen L.-Y."/>
            <person name="Luo H."/>
            <person name="Wang X.-L."/>
            <person name="Wang X.-M."/>
            <person name="Qiu X.-J."/>
            <person name="Liu H."/>
            <person name="Zhou S.-S."/>
            <person name="Jia K.-H."/>
            <person name="Nie S."/>
            <person name="Bao Y.-T."/>
            <person name="Zhang R.-G."/>
            <person name="Yun Q.-Z."/>
            <person name="Chai Y.-H."/>
            <person name="Lu J.-Y."/>
            <person name="Li Y."/>
            <person name="Zhao S.-W."/>
            <person name="Mao J.-F."/>
            <person name="Jia S.-G."/>
            <person name="Mao Y.-M."/>
        </authorList>
    </citation>
    <scope>NUCLEOTIDE SEQUENCE</scope>
    <source>
        <strain evidence="13">AT0</strain>
        <tissue evidence="13">Leaf</tissue>
    </source>
</reference>
<dbReference type="InterPro" id="IPR010525">
    <property type="entry name" value="ARF_dom"/>
</dbReference>
<evidence type="ECO:0000256" key="10">
    <source>
        <dbReference type="SAM" id="MobiDB-lite"/>
    </source>
</evidence>
<keyword evidence="4 9" id="KW-0805">Transcription regulation</keyword>
<keyword evidence="6 9" id="KW-0804">Transcription</keyword>
<evidence type="ECO:0000256" key="8">
    <source>
        <dbReference type="ARBA" id="ARBA00023294"/>
    </source>
</evidence>
<evidence type="ECO:0000313" key="14">
    <source>
        <dbReference type="Proteomes" id="UP000813462"/>
    </source>
</evidence>
<dbReference type="Gene3D" id="2.30.30.1040">
    <property type="match status" value="2"/>
</dbReference>
<dbReference type="SUPFAM" id="SSF54277">
    <property type="entry name" value="CAD &amp; PB1 domains"/>
    <property type="match status" value="2"/>
</dbReference>
<dbReference type="Pfam" id="PF02309">
    <property type="entry name" value="AUX_IAA"/>
    <property type="match status" value="2"/>
</dbReference>
<comment type="caution">
    <text evidence="13">The sequence shown here is derived from an EMBL/GenBank/DDBJ whole genome shotgun (WGS) entry which is preliminary data.</text>
</comment>
<dbReference type="Gene3D" id="3.10.20.90">
    <property type="entry name" value="Phosphatidylinositol 3-kinase Catalytic Subunit, Chain A, domain 1"/>
    <property type="match status" value="2"/>
</dbReference>
<dbReference type="PANTHER" id="PTHR31384">
    <property type="entry name" value="AUXIN RESPONSE FACTOR 4-RELATED"/>
    <property type="match status" value="1"/>
</dbReference>
<feature type="region of interest" description="Disordered" evidence="10">
    <location>
        <begin position="1677"/>
        <end position="1699"/>
    </location>
</feature>
<comment type="function">
    <text evidence="9">Auxin response factors (ARFs) are transcriptional factors that bind specifically to the DNA sequence 5'-TGTCTC-3' found in the auxin-responsive promoter elements (AuxREs).</text>
</comment>
<feature type="domain" description="PB1" evidence="12">
    <location>
        <begin position="708"/>
        <end position="792"/>
    </location>
</feature>
<dbReference type="GO" id="GO:0009734">
    <property type="term" value="P:auxin-activated signaling pathway"/>
    <property type="evidence" value="ECO:0007669"/>
    <property type="project" value="UniProtKB-KW"/>
</dbReference>
<dbReference type="PROSITE" id="PS50863">
    <property type="entry name" value="B3"/>
    <property type="match status" value="2"/>
</dbReference>
<evidence type="ECO:0000259" key="12">
    <source>
        <dbReference type="PROSITE" id="PS51745"/>
    </source>
</evidence>
<evidence type="ECO:0000256" key="7">
    <source>
        <dbReference type="ARBA" id="ARBA00023242"/>
    </source>
</evidence>
<protein>
    <recommendedName>
        <fullName evidence="9">Auxin response factor</fullName>
    </recommendedName>
</protein>
<dbReference type="Pfam" id="PF02362">
    <property type="entry name" value="B3"/>
    <property type="match status" value="2"/>
</dbReference>
<dbReference type="FunFam" id="2.40.330.10:FF:000001">
    <property type="entry name" value="Auxin response factor"/>
    <property type="match status" value="2"/>
</dbReference>
<dbReference type="GO" id="GO:0003677">
    <property type="term" value="F:DNA binding"/>
    <property type="evidence" value="ECO:0007669"/>
    <property type="project" value="UniProtKB-KW"/>
</dbReference>
<feature type="compositionally biased region" description="Polar residues" evidence="10">
    <location>
        <begin position="1281"/>
        <end position="1300"/>
    </location>
</feature>
<evidence type="ECO:0000256" key="2">
    <source>
        <dbReference type="ARBA" id="ARBA00007853"/>
    </source>
</evidence>
<keyword evidence="5 9" id="KW-0238">DNA-binding</keyword>
<evidence type="ECO:0000256" key="5">
    <source>
        <dbReference type="ARBA" id="ARBA00023125"/>
    </source>
</evidence>
<dbReference type="GO" id="GO:0006355">
    <property type="term" value="P:regulation of DNA-templated transcription"/>
    <property type="evidence" value="ECO:0007669"/>
    <property type="project" value="InterPro"/>
</dbReference>
<keyword evidence="7 9" id="KW-0539">Nucleus</keyword>
<dbReference type="EMBL" id="JAEACU010000010">
    <property type="protein sequence ID" value="KAH7516805.1"/>
    <property type="molecule type" value="Genomic_DNA"/>
</dbReference>
<feature type="compositionally biased region" description="Basic and acidic residues" evidence="10">
    <location>
        <begin position="814"/>
        <end position="823"/>
    </location>
</feature>
<dbReference type="PANTHER" id="PTHR31384:SF137">
    <property type="entry name" value="AUXIN RESPONSE FACTOR"/>
    <property type="match status" value="1"/>
</dbReference>
<keyword evidence="8 9" id="KW-0927">Auxin signaling pathway</keyword>
<evidence type="ECO:0000256" key="6">
    <source>
        <dbReference type="ARBA" id="ARBA00023163"/>
    </source>
</evidence>
<feature type="domain" description="PB1" evidence="12">
    <location>
        <begin position="1575"/>
        <end position="1668"/>
    </location>
</feature>
<dbReference type="Pfam" id="PF06507">
    <property type="entry name" value="ARF_AD"/>
    <property type="match status" value="2"/>
</dbReference>
<evidence type="ECO:0000256" key="4">
    <source>
        <dbReference type="ARBA" id="ARBA00023015"/>
    </source>
</evidence>
<dbReference type="CDD" id="cd10017">
    <property type="entry name" value="B3_DNA"/>
    <property type="match status" value="2"/>
</dbReference>
<feature type="domain" description="TF-B3" evidence="11">
    <location>
        <begin position="119"/>
        <end position="224"/>
    </location>
</feature>
<feature type="domain" description="TF-B3" evidence="11">
    <location>
        <begin position="1018"/>
        <end position="1120"/>
    </location>
</feature>
<organism evidence="13 14">
    <name type="scientific">Ziziphus jujuba var. spinosa</name>
    <dbReference type="NCBI Taxonomy" id="714518"/>
    <lineage>
        <taxon>Eukaryota</taxon>
        <taxon>Viridiplantae</taxon>
        <taxon>Streptophyta</taxon>
        <taxon>Embryophyta</taxon>
        <taxon>Tracheophyta</taxon>
        <taxon>Spermatophyta</taxon>
        <taxon>Magnoliopsida</taxon>
        <taxon>eudicotyledons</taxon>
        <taxon>Gunneridae</taxon>
        <taxon>Pentapetalae</taxon>
        <taxon>rosids</taxon>
        <taxon>fabids</taxon>
        <taxon>Rosales</taxon>
        <taxon>Rhamnaceae</taxon>
        <taxon>Paliureae</taxon>
        <taxon>Ziziphus</taxon>
    </lineage>
</organism>
<sequence length="1699" mass="191238">MDSSEVLNHEDALYKELWHACAGPLVTVPRQGQLVFYFPQGHIEQVEASTNQVVDQQMPAYDLPSKILCRVINVLLKAETDTDEVFAQVTLLPEPKQDENLVVKETPPPPSSRPRVHSFCKTLTASDTSTHGGFSVLKRHADECLPRLDMSKQPPNQELVAKDLHGNEWHFRHIFRGHPKRHLLQSGWSLFVSSKKLVAGDAFIFLSSKLIEADEFLDCHFRGETGEHRVGVRRAMRQMSNIPSSVISSHSMHIGVLATAWHAVSTGTMFTVYYKPRTSPAEFIVPFDEYMESVKNSYPIGMRFKMRFEGEEAPEQRFSGTVVGAEDADPVRWPGSKWRCLKVRWDETSPVHRPERVSPWKIEPALAHAPDHLPACQMKRPRVSVPSSTNYSQHAIEGSSKINVETSTRNEFSMALQGQEILTPRGTFGRNDERDTAQNVNLWTASQGPDQAEPNFGNTVFGTEDRVSQTRHRTHCMNQIFGSRSLQESYRVGWPLVDQNPVNVSQLRKQVSDQEGIYNLSASSESTMHSPSSNMMESNMKLSVSEVSGLQYHKPANSRYRAHSEYDGLHGVEVKQQPGHWLLPLLPPSYPENSNNPVALNLDHHHMQHEEKGKGTGNCKLFGISLISGPDVTEQDMLNKNSMHRPQVQADVTTEHHQDMGSEQVLERLNYSKSAETAIRGDDAGKPFQVLKQRYLDSQVKHQGGSTRSCIKVHKQGTALGRSVDLSKFNGYDELISELDRIFEFNGELNSPKKKWLIVFTDNEGDMMLVGDDPWQEFCHIVRKITIYTREDVKRMDLQTTKLEEISATADPRLGSEEDRSLDHPSAASPYEGLHNSHLCFEVLMEPARLDDSCLPACLSCNDDDKWIPPTLSVEEAIPMEYNTVNHTDARDGVLRASSAFPLADHDDALYKELWHACAGPLVTVPRQGQLVFYFPQGHIEQVEASTNQVVDQQMPAYDLPSKILCRVINVHLKAEPDTDEVYAQVILLPEPKQDEKSVVKEALLPSPPPPRPRVHSFCKTLTASDTSTHGGFSVLKRHADECLPQLDMSKQPPSQELVARDLHGNRWRFRHIFRGHPKRHLLQSGWSLFVSSKKLVAGDAFIFLRGETGDLRVGVRRAMRQFSNVPSSVISSHSMHIGVLATAWHAVSTGTMFTVYYKPRTSPAEFIVPFDEYMESVKNSYPIGMRFKMRFEGEEAPEQRFSGTVIGVEDSDHVRWPGSQWRCLKVHWDETSPVHRPEKISPWKVEPALAHAPNSLLVSQMKRPRVNISSSSNSSRHATEGSSKINRETTAQNQVSRALQGQEIRTLRRTFANNENSDTAQNLTVWASSQGTDQTGTPFGKRIFGPEDRVTQVRFGMPCTNQSSHSRAAQESFRVGWPLVDRNPVNANQFWKQGSGQEKIFHLSSSPVSMMRLIPSSDLTESSSIKLPVAEVNDSDGMHEHEVKQQPGHWLLPRSSAENSCHPMSLNLENLHRQHDEKAKGNGNCKLFGISLVSNPAVTNLDVLHTNSKHRPQGQIDVASEHYQDMESERLLEHEKCSKFAVTATGGSERQKPFPVSKQFSVDIPVKLPGGSTRRSIKVHKQGATLGRSVDLSKFNGYDEMIAELDQIFEFNGELSSPEKKWMVVFTDDEGDMMLVGDDPWQEFRHIVRKICIYTPKEVKKMDLQTSNKKLEEISAMADQNMGSEEDQILDHPSAASP</sequence>
<comment type="subunit">
    <text evidence="3 9">Homodimers and heterodimers.</text>
</comment>
<dbReference type="FunFam" id="3.10.20.90:FF:000047">
    <property type="entry name" value="Auxin response factor"/>
    <property type="match status" value="1"/>
</dbReference>
<gene>
    <name evidence="13" type="ORF">FEM48_Zijuj10G0173700</name>
</gene>
<dbReference type="PROSITE" id="PS51745">
    <property type="entry name" value="PB1"/>
    <property type="match status" value="2"/>
</dbReference>
<dbReference type="InterPro" id="IPR015300">
    <property type="entry name" value="DNA-bd_pseudobarrel_sf"/>
</dbReference>